<sequence length="165" mass="19271">MTTHQQKHTVTPSANESNSSSNEDSTTDSSSSSEEEEEEEEEVVITKPIYISKSIRNKNHSLNSQTHKESNQKEGQSEEENSSDLNEDINKKKQITISKLDHQIIQVIPEVNDNKLEFDGINDTDDINPELEYENWKKRELNRFKRDQDIIKQIELEKEDQLRRK</sequence>
<feature type="compositionally biased region" description="Acidic residues" evidence="1">
    <location>
        <begin position="77"/>
        <end position="87"/>
    </location>
</feature>
<feature type="compositionally biased region" description="Polar residues" evidence="1">
    <location>
        <begin position="1"/>
        <end position="15"/>
    </location>
</feature>
<dbReference type="EMBL" id="FM992688">
    <property type="protein sequence ID" value="CAX45553.1"/>
    <property type="molecule type" value="Genomic_DNA"/>
</dbReference>
<dbReference type="Pfam" id="PF06991">
    <property type="entry name" value="MFAP1"/>
    <property type="match status" value="1"/>
</dbReference>
<dbReference type="CGD" id="CAL0000163273">
    <property type="gene designation" value="Cd36_11980"/>
</dbReference>
<feature type="compositionally biased region" description="Low complexity" evidence="1">
    <location>
        <begin position="16"/>
        <end position="32"/>
    </location>
</feature>
<reference evidence="4 5" key="1">
    <citation type="journal article" date="2009" name="Genome Res.">
        <title>Comparative genomics of the fungal pathogens Candida dubliniensis and Candida albicans.</title>
        <authorList>
            <person name="Jackson A.P."/>
            <person name="Gamble J.A."/>
            <person name="Yeomans T."/>
            <person name="Moran G.P."/>
            <person name="Saunders D."/>
            <person name="Harris D."/>
            <person name="Aslett M."/>
            <person name="Barrell J.F."/>
            <person name="Butler G."/>
            <person name="Citiulo F."/>
            <person name="Coleman D.C."/>
            <person name="de Groot P.W.J."/>
            <person name="Goodwin T.J."/>
            <person name="Quail M.A."/>
            <person name="McQuillan J."/>
            <person name="Munro C.A."/>
            <person name="Pain A."/>
            <person name="Poulter R.T."/>
            <person name="Rajandream M.A."/>
            <person name="Renauld H."/>
            <person name="Spiering M.J."/>
            <person name="Tivey A."/>
            <person name="Gow N.A.R."/>
            <person name="Barrell B."/>
            <person name="Sullivan D.J."/>
            <person name="Berriman M."/>
        </authorList>
    </citation>
    <scope>NUCLEOTIDE SEQUENCE [LARGE SCALE GENOMIC DNA]</scope>
    <source>
        <strain evidence="5">CD36 / ATCC MYA-646 / CBS 7987 / NCPF 3949 / NRRL Y-17841</strain>
    </source>
</reference>
<dbReference type="VEuPathDB" id="FungiDB:CD36_11980"/>
<dbReference type="PANTHER" id="PTHR15327">
    <property type="entry name" value="MICROFIBRIL-ASSOCIATED PROTEIN"/>
    <property type="match status" value="1"/>
</dbReference>
<feature type="domain" description="Micro-fibrillar-associated protein 1 C-terminal" evidence="2">
    <location>
        <begin position="36"/>
        <end position="165"/>
    </location>
</feature>
<keyword evidence="5" id="KW-1185">Reference proteome</keyword>
<dbReference type="KEGG" id="cdu:CD36_11980"/>
<feature type="compositionally biased region" description="Acidic residues" evidence="1">
    <location>
        <begin position="33"/>
        <end position="43"/>
    </location>
</feature>
<dbReference type="RefSeq" id="XP_002417838.1">
    <property type="nucleotide sequence ID" value="XM_002417793.1"/>
</dbReference>
<protein>
    <recommendedName>
        <fullName evidence="2">Micro-fibrillar-associated protein 1 C-terminal domain-containing protein</fullName>
    </recommendedName>
</protein>
<dbReference type="InterPro" id="IPR009730">
    <property type="entry name" value="MFAP1_C"/>
</dbReference>
<evidence type="ECO:0000313" key="5">
    <source>
        <dbReference type="Proteomes" id="UP000002605"/>
    </source>
</evidence>
<dbReference type="eggNOG" id="KOG1425">
    <property type="taxonomic scope" value="Eukaryota"/>
</dbReference>
<gene>
    <name evidence="3" type="ordered locus">Cd36_11980</name>
    <name evidence="4" type="ORF">CD36_11980</name>
</gene>
<organism evidence="4 5">
    <name type="scientific">Candida dubliniensis (strain CD36 / ATCC MYA-646 / CBS 7987 / NCPF 3949 / NRRL Y-17841)</name>
    <name type="common">Yeast</name>
    <dbReference type="NCBI Taxonomy" id="573826"/>
    <lineage>
        <taxon>Eukaryota</taxon>
        <taxon>Fungi</taxon>
        <taxon>Dikarya</taxon>
        <taxon>Ascomycota</taxon>
        <taxon>Saccharomycotina</taxon>
        <taxon>Pichiomycetes</taxon>
        <taxon>Debaryomycetaceae</taxon>
        <taxon>Candida/Lodderomyces clade</taxon>
        <taxon>Candida</taxon>
    </lineage>
</organism>
<dbReference type="GeneID" id="8045388"/>
<dbReference type="HOGENOM" id="CLU_1815551_0_0_1"/>
<evidence type="ECO:0000259" key="2">
    <source>
        <dbReference type="Pfam" id="PF06991"/>
    </source>
</evidence>
<evidence type="ECO:0000256" key="1">
    <source>
        <dbReference type="SAM" id="MobiDB-lite"/>
    </source>
</evidence>
<dbReference type="InterPro" id="IPR033194">
    <property type="entry name" value="MFAP1"/>
</dbReference>
<evidence type="ECO:0000313" key="4">
    <source>
        <dbReference type="EMBL" id="CAX45553.1"/>
    </source>
</evidence>
<proteinExistence type="predicted"/>
<evidence type="ECO:0000313" key="3">
    <source>
        <dbReference type="CGD" id="CAL0000163273"/>
    </source>
</evidence>
<dbReference type="Proteomes" id="UP000002605">
    <property type="component" value="Chromosome 1"/>
</dbReference>
<feature type="region of interest" description="Disordered" evidence="1">
    <location>
        <begin position="1"/>
        <end position="87"/>
    </location>
</feature>
<accession>B9W9R8</accession>
<name>B9W9R8_CANDC</name>
<feature type="compositionally biased region" description="Basic and acidic residues" evidence="1">
    <location>
        <begin position="66"/>
        <end position="76"/>
    </location>
</feature>
<dbReference type="AlphaFoldDB" id="B9W9R8"/>
<dbReference type="OrthoDB" id="1111734at2759"/>